<name>A0A419SVM1_9FIRM</name>
<dbReference type="PANTHER" id="PTHR33705:SF2">
    <property type="entry name" value="PHOSPHOCARRIER PROTEIN NPR"/>
    <property type="match status" value="1"/>
</dbReference>
<reference evidence="7 8" key="1">
    <citation type="submission" date="2016-08" db="EMBL/GenBank/DDBJ databases">
        <title>A new outlook on sporulation: Clostridium algidixylanolyticum.</title>
        <authorList>
            <person name="Poppleton D.I."/>
            <person name="Gribaldo S."/>
        </authorList>
    </citation>
    <scope>NUCLEOTIDE SEQUENCE [LARGE SCALE GENOMIC DNA]</scope>
    <source>
        <strain evidence="7 8">SPL73</strain>
    </source>
</reference>
<dbReference type="Gene3D" id="3.30.1340.10">
    <property type="entry name" value="HPr-like"/>
    <property type="match status" value="1"/>
</dbReference>
<dbReference type="RefSeq" id="WP_120198089.1">
    <property type="nucleotide sequence ID" value="NZ_MCIA01000032.1"/>
</dbReference>
<dbReference type="InterPro" id="IPR035895">
    <property type="entry name" value="HPr-like_sf"/>
</dbReference>
<comment type="caution">
    <text evidence="7">The sequence shown here is derived from an EMBL/GenBank/DDBJ whole genome shotgun (WGS) entry which is preliminary data.</text>
</comment>
<evidence type="ECO:0000256" key="2">
    <source>
        <dbReference type="ARBA" id="ARBA00004496"/>
    </source>
</evidence>
<accession>A0A419SVM1</accession>
<dbReference type="SUPFAM" id="SSF55594">
    <property type="entry name" value="HPr-like"/>
    <property type="match status" value="1"/>
</dbReference>
<evidence type="ECO:0000313" key="7">
    <source>
        <dbReference type="EMBL" id="RKD29255.1"/>
    </source>
</evidence>
<dbReference type="CDD" id="cd00367">
    <property type="entry name" value="PTS-HPr_like"/>
    <property type="match status" value="1"/>
</dbReference>
<dbReference type="GO" id="GO:0009401">
    <property type="term" value="P:phosphoenolpyruvate-dependent sugar phosphotransferase system"/>
    <property type="evidence" value="ECO:0007669"/>
    <property type="project" value="UniProtKB-KW"/>
</dbReference>
<dbReference type="Proteomes" id="UP000284277">
    <property type="component" value="Unassembled WGS sequence"/>
</dbReference>
<evidence type="ECO:0000256" key="4">
    <source>
        <dbReference type="ARBA" id="ARBA00022490"/>
    </source>
</evidence>
<keyword evidence="8" id="KW-1185">Reference proteome</keyword>
<dbReference type="GO" id="GO:0005737">
    <property type="term" value="C:cytoplasm"/>
    <property type="evidence" value="ECO:0007669"/>
    <property type="project" value="UniProtKB-SubCell"/>
</dbReference>
<evidence type="ECO:0000256" key="1">
    <source>
        <dbReference type="ARBA" id="ARBA00003681"/>
    </source>
</evidence>
<sequence length="90" mass="9934">MEIVTVTVNDPLGLHARPSSLLTKLVKAFNCHITVYKNEDSSRKCDVKNVLSVMDLNALFDDKLTFEASGDDERKAIAAIETFANSGFEN</sequence>
<dbReference type="NCBIfam" id="TIGR01003">
    <property type="entry name" value="PTS_HPr_family"/>
    <property type="match status" value="1"/>
</dbReference>
<comment type="subcellular location">
    <subcellularLocation>
        <location evidence="2">Cytoplasm</location>
    </subcellularLocation>
</comment>
<evidence type="ECO:0000256" key="3">
    <source>
        <dbReference type="ARBA" id="ARBA00020422"/>
    </source>
</evidence>
<dbReference type="AlphaFoldDB" id="A0A419SVM1"/>
<gene>
    <name evidence="7" type="ORF">BET01_07815</name>
</gene>
<dbReference type="OrthoDB" id="9809047at2"/>
<dbReference type="PRINTS" id="PR00107">
    <property type="entry name" value="PHOSPHOCPHPR"/>
</dbReference>
<dbReference type="InterPro" id="IPR001020">
    <property type="entry name" value="PTS_HPr_His_P_site"/>
</dbReference>
<dbReference type="PANTHER" id="PTHR33705">
    <property type="entry name" value="PHOSPHOCARRIER PROTEIN HPR"/>
    <property type="match status" value="1"/>
</dbReference>
<dbReference type="PROSITE" id="PS51350">
    <property type="entry name" value="PTS_HPR_DOM"/>
    <property type="match status" value="1"/>
</dbReference>
<keyword evidence="4" id="KW-0963">Cytoplasm</keyword>
<evidence type="ECO:0000256" key="5">
    <source>
        <dbReference type="ARBA" id="ARBA00022683"/>
    </source>
</evidence>
<dbReference type="InterPro" id="IPR000032">
    <property type="entry name" value="HPr-like"/>
</dbReference>
<protein>
    <recommendedName>
        <fullName evidence="3">Phosphocarrier protein HPr</fullName>
    </recommendedName>
</protein>
<evidence type="ECO:0000259" key="6">
    <source>
        <dbReference type="PROSITE" id="PS51350"/>
    </source>
</evidence>
<dbReference type="PROSITE" id="PS00369">
    <property type="entry name" value="PTS_HPR_HIS"/>
    <property type="match status" value="1"/>
</dbReference>
<comment type="function">
    <text evidence="1">General (non sugar-specific) component of the phosphoenolpyruvate-dependent sugar phosphotransferase system (sugar PTS). This major carbohydrate active-transport system catalyzes the phosphorylation of incoming sugar substrates concomitantly with their translocation across the cell membrane. The phosphoryl group from phosphoenolpyruvate (PEP) is transferred to the phosphoryl carrier protein HPr by enzyme I. Phospho-HPr then transfers it to the PTS EIIA domain.</text>
</comment>
<proteinExistence type="predicted"/>
<evidence type="ECO:0000313" key="8">
    <source>
        <dbReference type="Proteomes" id="UP000284277"/>
    </source>
</evidence>
<dbReference type="Pfam" id="PF00381">
    <property type="entry name" value="PTS-HPr"/>
    <property type="match status" value="1"/>
</dbReference>
<keyword evidence="5" id="KW-0598">Phosphotransferase system</keyword>
<dbReference type="InterPro" id="IPR050399">
    <property type="entry name" value="HPr"/>
</dbReference>
<organism evidence="7 8">
    <name type="scientific">Lacrimispora algidixylanolytica</name>
    <dbReference type="NCBI Taxonomy" id="94868"/>
    <lineage>
        <taxon>Bacteria</taxon>
        <taxon>Bacillati</taxon>
        <taxon>Bacillota</taxon>
        <taxon>Clostridia</taxon>
        <taxon>Lachnospirales</taxon>
        <taxon>Lachnospiraceae</taxon>
        <taxon>Lacrimispora</taxon>
    </lineage>
</organism>
<dbReference type="EMBL" id="MCIA01000032">
    <property type="protein sequence ID" value="RKD29255.1"/>
    <property type="molecule type" value="Genomic_DNA"/>
</dbReference>
<feature type="domain" description="HPr" evidence="6">
    <location>
        <begin position="1"/>
        <end position="90"/>
    </location>
</feature>